<evidence type="ECO:0000313" key="8">
    <source>
        <dbReference type="Proteomes" id="UP000216361"/>
    </source>
</evidence>
<evidence type="ECO:0000256" key="2">
    <source>
        <dbReference type="ARBA" id="ARBA00022475"/>
    </source>
</evidence>
<dbReference type="InterPro" id="IPR023171">
    <property type="entry name" value="Na/H_antiporter_dom_sf"/>
</dbReference>
<keyword evidence="5 6" id="KW-0472">Membrane</keyword>
<dbReference type="Pfam" id="PF06965">
    <property type="entry name" value="Na_H_antiport_1"/>
    <property type="match status" value="1"/>
</dbReference>
<sequence>MTRPRIPTEVAAGGVLLLAAIAALIVSNSGLSPLYEALLATPVGVHAGGAGIEKPLLLWINDGLMAVFFFLVGLEIKREARVGQLANLKVLALPLAAAIGGMAVPALIYALLNAGTPGALKGWAIPAATDIAFALGILATLGTRIPAGLRLFLMALAVIDDLGAIVIIAIFYTAELSTAALGGAVILLLVLAVLNLAGVRRLTPYVLVGAALWVFVLKSGVHATLAGVALAFAIPLHDRHGHAQHGPLAHAEHTVAPWITWGVLPVFAFANAGVSFAGLGLAALTETVTLGIAFGLLIGKPVGVVLAAQLAVKAGLAELPTGLTWPLITGAGLLAGIGFTMSLFIGGLAFSGPEAAAQVRLGVLGGSVLAAVLGYFYLRRSTGAHVG</sequence>
<feature type="transmembrane region" description="Helical" evidence="6">
    <location>
        <begin position="178"/>
        <end position="198"/>
    </location>
</feature>
<name>A0A255XRY6_9PROT</name>
<dbReference type="RefSeq" id="WP_094408175.1">
    <property type="nucleotide sequence ID" value="NZ_BMJZ01000006.1"/>
</dbReference>
<dbReference type="NCBIfam" id="NF007112">
    <property type="entry name" value="PRK09561.1"/>
    <property type="match status" value="1"/>
</dbReference>
<keyword evidence="8" id="KW-1185">Reference proteome</keyword>
<accession>A0A255XRY6</accession>
<feature type="transmembrane region" description="Helical" evidence="6">
    <location>
        <begin position="291"/>
        <end position="312"/>
    </location>
</feature>
<organism evidence="7 8">
    <name type="scientific">Elstera cyanobacteriorum</name>
    <dbReference type="NCBI Taxonomy" id="2022747"/>
    <lineage>
        <taxon>Bacteria</taxon>
        <taxon>Pseudomonadati</taxon>
        <taxon>Pseudomonadota</taxon>
        <taxon>Alphaproteobacteria</taxon>
        <taxon>Rhodospirillales</taxon>
        <taxon>Rhodospirillaceae</taxon>
        <taxon>Elstera</taxon>
    </lineage>
</organism>
<feature type="transmembrane region" description="Helical" evidence="6">
    <location>
        <begin position="324"/>
        <end position="349"/>
    </location>
</feature>
<dbReference type="PANTHER" id="PTHR30341">
    <property type="entry name" value="SODIUM ION/PROTON ANTIPORTER NHAA-RELATED"/>
    <property type="match status" value="1"/>
</dbReference>
<comment type="subcellular location">
    <subcellularLocation>
        <location evidence="1">Cell inner membrane</location>
        <topology evidence="1">Multi-pass membrane protein</topology>
    </subcellularLocation>
    <subcellularLocation>
        <location evidence="6">Cell membrane</location>
        <topology evidence="6">Multi-pass membrane protein</topology>
    </subcellularLocation>
</comment>
<proteinExistence type="inferred from homology"/>
<feature type="transmembrane region" description="Helical" evidence="6">
    <location>
        <begin position="56"/>
        <end position="76"/>
    </location>
</feature>
<feature type="transmembrane region" description="Helical" evidence="6">
    <location>
        <begin position="88"/>
        <end position="111"/>
    </location>
</feature>
<dbReference type="Proteomes" id="UP000216361">
    <property type="component" value="Unassembled WGS sequence"/>
</dbReference>
<evidence type="ECO:0000256" key="1">
    <source>
        <dbReference type="ARBA" id="ARBA00004429"/>
    </source>
</evidence>
<dbReference type="HAMAP" id="MF_01844">
    <property type="entry name" value="NhaA"/>
    <property type="match status" value="1"/>
</dbReference>
<keyword evidence="6" id="KW-0050">Antiport</keyword>
<feature type="transmembrane region" description="Helical" evidence="6">
    <location>
        <begin position="149"/>
        <end position="172"/>
    </location>
</feature>
<dbReference type="GO" id="GO:0006885">
    <property type="term" value="P:regulation of pH"/>
    <property type="evidence" value="ECO:0007669"/>
    <property type="project" value="UniProtKB-UniRule"/>
</dbReference>
<evidence type="ECO:0000256" key="5">
    <source>
        <dbReference type="ARBA" id="ARBA00023136"/>
    </source>
</evidence>
<protein>
    <recommendedName>
        <fullName evidence="6">Na(+)/H(+) antiporter NhaA</fullName>
    </recommendedName>
    <alternativeName>
        <fullName evidence="6">Sodium/proton antiporter NhaA</fullName>
    </alternativeName>
</protein>
<evidence type="ECO:0000256" key="4">
    <source>
        <dbReference type="ARBA" id="ARBA00022989"/>
    </source>
</evidence>
<dbReference type="Gene3D" id="1.20.1530.10">
    <property type="entry name" value="Na+/H+ antiporter like domain"/>
    <property type="match status" value="1"/>
</dbReference>
<dbReference type="OrthoDB" id="9808135at2"/>
<keyword evidence="6" id="KW-0915">Sodium</keyword>
<keyword evidence="4 6" id="KW-1133">Transmembrane helix</keyword>
<dbReference type="GO" id="GO:0005886">
    <property type="term" value="C:plasma membrane"/>
    <property type="evidence" value="ECO:0007669"/>
    <property type="project" value="UniProtKB-SubCell"/>
</dbReference>
<gene>
    <name evidence="6 7" type="primary">nhaA</name>
    <name evidence="7" type="ORF">CHR90_06440</name>
</gene>
<evidence type="ECO:0000256" key="3">
    <source>
        <dbReference type="ARBA" id="ARBA00022692"/>
    </source>
</evidence>
<dbReference type="PANTHER" id="PTHR30341:SF0">
    <property type="entry name" value="NA(+)_H(+) ANTIPORTER NHAA"/>
    <property type="match status" value="1"/>
</dbReference>
<dbReference type="GO" id="GO:0015385">
    <property type="term" value="F:sodium:proton antiporter activity"/>
    <property type="evidence" value="ECO:0007669"/>
    <property type="project" value="UniProtKB-UniRule"/>
</dbReference>
<comment type="similarity">
    <text evidence="6">Belongs to the NhaA Na(+)/H(+) (TC 2.A.33) antiporter family.</text>
</comment>
<dbReference type="InterPro" id="IPR004670">
    <property type="entry name" value="NhaA"/>
</dbReference>
<feature type="transmembrane region" description="Helical" evidence="6">
    <location>
        <begin position="258"/>
        <end position="284"/>
    </location>
</feature>
<dbReference type="EMBL" id="NOXS01000030">
    <property type="protein sequence ID" value="OYQ19756.1"/>
    <property type="molecule type" value="Genomic_DNA"/>
</dbReference>
<dbReference type="NCBIfam" id="TIGR00773">
    <property type="entry name" value="NhaA"/>
    <property type="match status" value="1"/>
</dbReference>
<feature type="transmembrane region" description="Helical" evidence="6">
    <location>
        <begin position="205"/>
        <end position="234"/>
    </location>
</feature>
<evidence type="ECO:0000313" key="7">
    <source>
        <dbReference type="EMBL" id="OYQ19756.1"/>
    </source>
</evidence>
<comment type="catalytic activity">
    <reaction evidence="6">
        <text>Na(+)(in) + 2 H(+)(out) = Na(+)(out) + 2 H(+)(in)</text>
        <dbReference type="Rhea" id="RHEA:29251"/>
        <dbReference type="ChEBI" id="CHEBI:15378"/>
        <dbReference type="ChEBI" id="CHEBI:29101"/>
    </reaction>
</comment>
<keyword evidence="2 6" id="KW-1003">Cell membrane</keyword>
<reference evidence="7 8" key="1">
    <citation type="submission" date="2017-07" db="EMBL/GenBank/DDBJ databases">
        <title>Elstera cyanobacteriorum sp. nov., a novel bacterium isolated from cyanobacterial aggregates in a eutrophic lake.</title>
        <authorList>
            <person name="Cai H."/>
        </authorList>
    </citation>
    <scope>NUCLEOTIDE SEQUENCE [LARGE SCALE GENOMIC DNA]</scope>
    <source>
        <strain evidence="7 8">TH019</strain>
    </source>
</reference>
<keyword evidence="3 6" id="KW-0812">Transmembrane</keyword>
<dbReference type="AlphaFoldDB" id="A0A255XRY6"/>
<keyword evidence="6" id="KW-0813">Transport</keyword>
<evidence type="ECO:0000256" key="6">
    <source>
        <dbReference type="HAMAP-Rule" id="MF_01844"/>
    </source>
</evidence>
<feature type="transmembrane region" description="Helical" evidence="6">
    <location>
        <begin position="361"/>
        <end position="378"/>
    </location>
</feature>
<keyword evidence="6" id="KW-0739">Sodium transport</keyword>
<keyword evidence="6" id="KW-0406">Ion transport</keyword>
<feature type="transmembrane region" description="Helical" evidence="6">
    <location>
        <begin position="123"/>
        <end position="142"/>
    </location>
</feature>
<dbReference type="NCBIfam" id="NF007111">
    <property type="entry name" value="PRK09560.1"/>
    <property type="match status" value="1"/>
</dbReference>
<comment type="function">
    <text evidence="6">Na(+)/H(+) antiporter that extrudes sodium in exchange for external protons.</text>
</comment>
<comment type="caution">
    <text evidence="7">The sequence shown here is derived from an EMBL/GenBank/DDBJ whole genome shotgun (WGS) entry which is preliminary data.</text>
</comment>